<sequence length="214" mass="23898">MIKMTHVEQTYSDVPVLHDVSFEANAGELIALVGPSGSGKSTLLQLLGLLQTPTAGDIQFGEQHVNQQSDEQRRKMRLEEIGFIFQESHLVPFLTAAEQLELVAEEAGRTIDAVAMLAAFGLKDRADHLPHALSGGERQRVAIIRALVNQPRLVLADEPTASLDYMNGRQVMEVLQKQAHDEQKMVIVITHDERMLEYCDRVLRIEDGYLSEVE</sequence>
<dbReference type="InterPro" id="IPR017871">
    <property type="entry name" value="ABC_transporter-like_CS"/>
</dbReference>
<keyword evidence="13" id="KW-1185">Reference proteome</keyword>
<evidence type="ECO:0000313" key="12">
    <source>
        <dbReference type="EMBL" id="VWX35541.1"/>
    </source>
</evidence>
<dbReference type="SUPFAM" id="SSF52540">
    <property type="entry name" value="P-loop containing nucleoside triphosphate hydrolases"/>
    <property type="match status" value="1"/>
</dbReference>
<comment type="function">
    <text evidence="10">Part of the ABC transporter complex hrt involved in hemin import. Responsible for energy coupling to the transport system.</text>
</comment>
<evidence type="ECO:0000313" key="13">
    <source>
        <dbReference type="Proteomes" id="UP000439752"/>
    </source>
</evidence>
<keyword evidence="5" id="KW-0547">Nucleotide-binding</keyword>
<dbReference type="InterPro" id="IPR003593">
    <property type="entry name" value="AAA+_ATPase"/>
</dbReference>
<dbReference type="PANTHER" id="PTHR24220">
    <property type="entry name" value="IMPORT ATP-BINDING PROTEIN"/>
    <property type="match status" value="1"/>
</dbReference>
<evidence type="ECO:0000256" key="10">
    <source>
        <dbReference type="ARBA" id="ARBA00024721"/>
    </source>
</evidence>
<dbReference type="CDD" id="cd03255">
    <property type="entry name" value="ABC_MJ0796_LolCDE_FtsE"/>
    <property type="match status" value="1"/>
</dbReference>
<gene>
    <name evidence="12" type="primary">hrtA</name>
    <name evidence="12" type="ORF">EXIGUO9Y_260015</name>
</gene>
<name>A0A653I9M5_9BACL</name>
<dbReference type="GO" id="GO:0005886">
    <property type="term" value="C:plasma membrane"/>
    <property type="evidence" value="ECO:0007669"/>
    <property type="project" value="UniProtKB-SubCell"/>
</dbReference>
<evidence type="ECO:0000256" key="5">
    <source>
        <dbReference type="ARBA" id="ARBA00022741"/>
    </source>
</evidence>
<dbReference type="InterPro" id="IPR003439">
    <property type="entry name" value="ABC_transporter-like_ATP-bd"/>
</dbReference>
<keyword evidence="4" id="KW-1003">Cell membrane</keyword>
<reference evidence="12 13" key="1">
    <citation type="submission" date="2019-10" db="EMBL/GenBank/DDBJ databases">
        <authorList>
            <person name="Karimi E."/>
        </authorList>
    </citation>
    <scope>NUCLEOTIDE SEQUENCE [LARGE SCALE GENOMIC DNA]</scope>
    <source>
        <strain evidence="12">Exiguobacterium sp. 9Y</strain>
    </source>
</reference>
<evidence type="ECO:0000256" key="4">
    <source>
        <dbReference type="ARBA" id="ARBA00022475"/>
    </source>
</evidence>
<evidence type="ECO:0000256" key="7">
    <source>
        <dbReference type="ARBA" id="ARBA00023136"/>
    </source>
</evidence>
<comment type="subcellular location">
    <subcellularLocation>
        <location evidence="1">Cell membrane</location>
        <topology evidence="1">Peripheral membrane protein</topology>
    </subcellularLocation>
</comment>
<accession>A0A653I9M5</accession>
<evidence type="ECO:0000256" key="1">
    <source>
        <dbReference type="ARBA" id="ARBA00004202"/>
    </source>
</evidence>
<feature type="domain" description="ABC transporter" evidence="11">
    <location>
        <begin position="2"/>
        <end position="213"/>
    </location>
</feature>
<keyword evidence="12" id="KW-0378">Hydrolase</keyword>
<dbReference type="Pfam" id="PF00005">
    <property type="entry name" value="ABC_tran"/>
    <property type="match status" value="1"/>
</dbReference>
<evidence type="ECO:0000259" key="11">
    <source>
        <dbReference type="PROSITE" id="PS50893"/>
    </source>
</evidence>
<dbReference type="RefSeq" id="WP_159173313.1">
    <property type="nucleotide sequence ID" value="NZ_LR732312.1"/>
</dbReference>
<dbReference type="GO" id="GO:0016887">
    <property type="term" value="F:ATP hydrolysis activity"/>
    <property type="evidence" value="ECO:0007669"/>
    <property type="project" value="InterPro"/>
</dbReference>
<dbReference type="GO" id="GO:0005524">
    <property type="term" value="F:ATP binding"/>
    <property type="evidence" value="ECO:0007669"/>
    <property type="project" value="UniProtKB-KW"/>
</dbReference>
<dbReference type="PROSITE" id="PS50893">
    <property type="entry name" value="ABC_TRANSPORTER_2"/>
    <property type="match status" value="1"/>
</dbReference>
<dbReference type="AlphaFoldDB" id="A0A653I9M5"/>
<organism evidence="12 13">
    <name type="scientific">Exiguobacterium oxidotolerans</name>
    <dbReference type="NCBI Taxonomy" id="223958"/>
    <lineage>
        <taxon>Bacteria</taxon>
        <taxon>Bacillati</taxon>
        <taxon>Bacillota</taxon>
        <taxon>Bacilli</taxon>
        <taxon>Bacillales</taxon>
        <taxon>Bacillales Family XII. Incertae Sedis</taxon>
        <taxon>Exiguobacterium</taxon>
    </lineage>
</organism>
<proteinExistence type="inferred from homology"/>
<evidence type="ECO:0000256" key="6">
    <source>
        <dbReference type="ARBA" id="ARBA00022840"/>
    </source>
</evidence>
<protein>
    <recommendedName>
        <fullName evidence="9">Putative hemin import ATP-binding protein HrtA</fullName>
    </recommendedName>
</protein>
<keyword evidence="3" id="KW-0813">Transport</keyword>
<dbReference type="InterPro" id="IPR027417">
    <property type="entry name" value="P-loop_NTPase"/>
</dbReference>
<comment type="similarity">
    <text evidence="8">Belongs to the ABC transporter superfamily. HrtA family.</text>
</comment>
<dbReference type="InterPro" id="IPR017911">
    <property type="entry name" value="MacB-like_ATP-bd"/>
</dbReference>
<dbReference type="Proteomes" id="UP000439752">
    <property type="component" value="Unassembled WGS sequence"/>
</dbReference>
<keyword evidence="6 12" id="KW-0067">ATP-binding</keyword>
<evidence type="ECO:0000256" key="2">
    <source>
        <dbReference type="ARBA" id="ARBA00011131"/>
    </source>
</evidence>
<dbReference type="PROSITE" id="PS00211">
    <property type="entry name" value="ABC_TRANSPORTER_1"/>
    <property type="match status" value="1"/>
</dbReference>
<keyword evidence="7" id="KW-0472">Membrane</keyword>
<comment type="subunit">
    <text evidence="2">The complex is composed of two ATP-binding proteins (HrtA), two transmembrane proteins (HrtB) and a solute-binding protein.</text>
</comment>
<dbReference type="EMBL" id="CABWKQ010000019">
    <property type="protein sequence ID" value="VWX35541.1"/>
    <property type="molecule type" value="Genomic_DNA"/>
</dbReference>
<dbReference type="InterPro" id="IPR015854">
    <property type="entry name" value="ABC_transpr_LolD-like"/>
</dbReference>
<evidence type="ECO:0000256" key="3">
    <source>
        <dbReference type="ARBA" id="ARBA00022448"/>
    </source>
</evidence>
<dbReference type="PANTHER" id="PTHR24220:SF666">
    <property type="entry name" value="HEMIN IMPORT ATP-BINDING PROTEIN HRTA-RELATED"/>
    <property type="match status" value="1"/>
</dbReference>
<evidence type="ECO:0000256" key="9">
    <source>
        <dbReference type="ARBA" id="ARBA00024432"/>
    </source>
</evidence>
<dbReference type="GO" id="GO:0022857">
    <property type="term" value="F:transmembrane transporter activity"/>
    <property type="evidence" value="ECO:0007669"/>
    <property type="project" value="TreeGrafter"/>
</dbReference>
<evidence type="ECO:0000256" key="8">
    <source>
        <dbReference type="ARBA" id="ARBA00024359"/>
    </source>
</evidence>
<dbReference type="Gene3D" id="3.40.50.300">
    <property type="entry name" value="P-loop containing nucleotide triphosphate hydrolases"/>
    <property type="match status" value="1"/>
</dbReference>
<dbReference type="SMART" id="SM00382">
    <property type="entry name" value="AAA"/>
    <property type="match status" value="1"/>
</dbReference>